<dbReference type="EMBL" id="BGPR01003225">
    <property type="protein sequence ID" value="GBM85332.1"/>
    <property type="molecule type" value="Genomic_DNA"/>
</dbReference>
<evidence type="ECO:0000313" key="2">
    <source>
        <dbReference type="Proteomes" id="UP000499080"/>
    </source>
</evidence>
<dbReference type="AlphaFoldDB" id="A0A4Y2J7U1"/>
<evidence type="ECO:0000313" key="1">
    <source>
        <dbReference type="EMBL" id="GBM85332.1"/>
    </source>
</evidence>
<sequence>MQLKRWLAGITIQQLRLAGCHMQTRAGWLESAIQLRSWLGITHTVKDWLAGIYHAVQKDWLAAIQLKHWQICHTVKELAVLPYS</sequence>
<accession>A0A4Y2J7U1</accession>
<organism evidence="1 2">
    <name type="scientific">Araneus ventricosus</name>
    <name type="common">Orbweaver spider</name>
    <name type="synonym">Epeira ventricosa</name>
    <dbReference type="NCBI Taxonomy" id="182803"/>
    <lineage>
        <taxon>Eukaryota</taxon>
        <taxon>Metazoa</taxon>
        <taxon>Ecdysozoa</taxon>
        <taxon>Arthropoda</taxon>
        <taxon>Chelicerata</taxon>
        <taxon>Arachnida</taxon>
        <taxon>Araneae</taxon>
        <taxon>Araneomorphae</taxon>
        <taxon>Entelegynae</taxon>
        <taxon>Araneoidea</taxon>
        <taxon>Araneidae</taxon>
        <taxon>Araneus</taxon>
    </lineage>
</organism>
<name>A0A4Y2J7U1_ARAVE</name>
<comment type="caution">
    <text evidence="1">The sequence shown here is derived from an EMBL/GenBank/DDBJ whole genome shotgun (WGS) entry which is preliminary data.</text>
</comment>
<proteinExistence type="predicted"/>
<protein>
    <submittedName>
        <fullName evidence="1">Uncharacterized protein</fullName>
    </submittedName>
</protein>
<keyword evidence="2" id="KW-1185">Reference proteome</keyword>
<reference evidence="1 2" key="1">
    <citation type="journal article" date="2019" name="Sci. Rep.">
        <title>Orb-weaving spider Araneus ventricosus genome elucidates the spidroin gene catalogue.</title>
        <authorList>
            <person name="Kono N."/>
            <person name="Nakamura H."/>
            <person name="Ohtoshi R."/>
            <person name="Moran D.A.P."/>
            <person name="Shinohara A."/>
            <person name="Yoshida Y."/>
            <person name="Fujiwara M."/>
            <person name="Mori M."/>
            <person name="Tomita M."/>
            <person name="Arakawa K."/>
        </authorList>
    </citation>
    <scope>NUCLEOTIDE SEQUENCE [LARGE SCALE GENOMIC DNA]</scope>
</reference>
<gene>
    <name evidence="1" type="ORF">AVEN_58039_1</name>
</gene>
<dbReference type="Proteomes" id="UP000499080">
    <property type="component" value="Unassembled WGS sequence"/>
</dbReference>